<dbReference type="Proteomes" id="UP000292372">
    <property type="component" value="Unassembled WGS sequence"/>
</dbReference>
<evidence type="ECO:0000313" key="2">
    <source>
        <dbReference type="EMBL" id="TBN12462.1"/>
    </source>
</evidence>
<accession>A0A4Q9FMA9</accession>
<proteinExistence type="predicted"/>
<dbReference type="RefSeq" id="WP_130938422.1">
    <property type="nucleotide sequence ID" value="NZ_BMEE01000008.1"/>
</dbReference>
<dbReference type="EMBL" id="SIRS01000008">
    <property type="protein sequence ID" value="TBN12462.1"/>
    <property type="molecule type" value="Genomic_DNA"/>
</dbReference>
<dbReference type="AlphaFoldDB" id="A0A4Q9FMA9"/>
<keyword evidence="3" id="KW-1185">Reference proteome</keyword>
<evidence type="ECO:0008006" key="4">
    <source>
        <dbReference type="Google" id="ProtNLM"/>
    </source>
</evidence>
<comment type="caution">
    <text evidence="2">The sequence shown here is derived from an EMBL/GenBank/DDBJ whole genome shotgun (WGS) entry which is preliminary data.</text>
</comment>
<sequence length="84" mass="9880">MKKGLLFISCDEAKHICDKAQYDEASSWEKVKLNIRLSWCRITKAYYKRNTKLTEVLESAKTDSLHPEERKSMASKFQEELSKH</sequence>
<evidence type="ECO:0000313" key="3">
    <source>
        <dbReference type="Proteomes" id="UP000292372"/>
    </source>
</evidence>
<gene>
    <name evidence="2" type="ORF">EYD46_17235</name>
</gene>
<name>A0A4Q9FMA9_9FLAO</name>
<protein>
    <recommendedName>
        <fullName evidence="4">Glycine dehydrogenase</fullName>
    </recommendedName>
</protein>
<reference evidence="2 3" key="1">
    <citation type="journal article" date="2015" name="Int. J. Syst. Evol. Microbiol.">
        <title>Hyunsoonleella pacifica sp. nov., isolated from seawater of South Pacific Gyre.</title>
        <authorList>
            <person name="Gao X."/>
            <person name="Zhang Z."/>
            <person name="Dai X."/>
            <person name="Zhang X.H."/>
        </authorList>
    </citation>
    <scope>NUCLEOTIDE SEQUENCE [LARGE SCALE GENOMIC DNA]</scope>
    <source>
        <strain evidence="2 3">SW033</strain>
    </source>
</reference>
<evidence type="ECO:0000256" key="1">
    <source>
        <dbReference type="SAM" id="MobiDB-lite"/>
    </source>
</evidence>
<dbReference type="OrthoDB" id="1262821at2"/>
<organism evidence="2 3">
    <name type="scientific">Hyunsoonleella pacifica</name>
    <dbReference type="NCBI Taxonomy" id="1080224"/>
    <lineage>
        <taxon>Bacteria</taxon>
        <taxon>Pseudomonadati</taxon>
        <taxon>Bacteroidota</taxon>
        <taxon>Flavobacteriia</taxon>
        <taxon>Flavobacteriales</taxon>
        <taxon>Flavobacteriaceae</taxon>
    </lineage>
</organism>
<feature type="region of interest" description="Disordered" evidence="1">
    <location>
        <begin position="60"/>
        <end position="84"/>
    </location>
</feature>